<dbReference type="OrthoDB" id="9804325at2"/>
<dbReference type="GO" id="GO:0003684">
    <property type="term" value="F:damaged DNA binding"/>
    <property type="evidence" value="ECO:0007669"/>
    <property type="project" value="InterPro"/>
</dbReference>
<dbReference type="InterPro" id="IPR001650">
    <property type="entry name" value="Helicase_C-like"/>
</dbReference>
<dbReference type="Gene3D" id="3.40.50.11180">
    <property type="match status" value="1"/>
</dbReference>
<dbReference type="GO" id="GO:0016787">
    <property type="term" value="F:hydrolase activity"/>
    <property type="evidence" value="ECO:0007669"/>
    <property type="project" value="UniProtKB-KW"/>
</dbReference>
<dbReference type="Pfam" id="PF17757">
    <property type="entry name" value="UvrB_inter"/>
    <property type="match status" value="1"/>
</dbReference>
<dbReference type="Gene3D" id="3.30.2060.10">
    <property type="entry name" value="Penicillin-binding protein 1b domain"/>
    <property type="match status" value="1"/>
</dbReference>
<dbReference type="GO" id="GO:0005737">
    <property type="term" value="C:cytoplasm"/>
    <property type="evidence" value="ECO:0007669"/>
    <property type="project" value="UniProtKB-SubCell"/>
</dbReference>
<dbReference type="SUPFAM" id="SSF141259">
    <property type="entry name" value="CarD-like"/>
    <property type="match status" value="1"/>
</dbReference>
<keyword evidence="9 13" id="KW-0234">DNA repair</keyword>
<dbReference type="PANTHER" id="PTHR47964">
    <property type="entry name" value="ATP-DEPENDENT DNA HELICASE HOMOLOG RECG, CHLOROPLASTIC"/>
    <property type="match status" value="1"/>
</dbReference>
<dbReference type="InterPro" id="IPR037235">
    <property type="entry name" value="TRCF-like_C_D7"/>
</dbReference>
<dbReference type="InterPro" id="IPR005118">
    <property type="entry name" value="TRCF_C"/>
</dbReference>
<keyword evidence="3 13" id="KW-0547">Nucleotide-binding</keyword>
<dbReference type="GO" id="GO:0003678">
    <property type="term" value="F:DNA helicase activity"/>
    <property type="evidence" value="ECO:0007669"/>
    <property type="project" value="TreeGrafter"/>
</dbReference>
<name>A0A1H3ILC3_9FIRM</name>
<dbReference type="GO" id="GO:0005524">
    <property type="term" value="F:ATP binding"/>
    <property type="evidence" value="ECO:0007669"/>
    <property type="project" value="UniProtKB-UniRule"/>
</dbReference>
<keyword evidence="6 16" id="KW-0347">Helicase</keyword>
<dbReference type="InterPro" id="IPR014001">
    <property type="entry name" value="Helicase_ATP-bd"/>
</dbReference>
<dbReference type="InterPro" id="IPR036101">
    <property type="entry name" value="CarD-like/TRCF_RID_sf"/>
</dbReference>
<keyword evidence="2 13" id="KW-0963">Cytoplasm</keyword>
<keyword evidence="8 13" id="KW-0238">DNA-binding</keyword>
<evidence type="ECO:0000313" key="16">
    <source>
        <dbReference type="EMBL" id="SDY28500.1"/>
    </source>
</evidence>
<feature type="domain" description="Helicase ATP-binding" evidence="14">
    <location>
        <begin position="641"/>
        <end position="802"/>
    </location>
</feature>
<dbReference type="Pfam" id="PF00271">
    <property type="entry name" value="Helicase_C"/>
    <property type="match status" value="1"/>
</dbReference>
<dbReference type="PANTHER" id="PTHR47964:SF1">
    <property type="entry name" value="ATP-DEPENDENT DNA HELICASE HOMOLOG RECG, CHLOROPLASTIC"/>
    <property type="match status" value="1"/>
</dbReference>
<dbReference type="InterPro" id="IPR041471">
    <property type="entry name" value="UvrB_inter"/>
</dbReference>
<evidence type="ECO:0000256" key="10">
    <source>
        <dbReference type="ARBA" id="ARBA00061104"/>
    </source>
</evidence>
<evidence type="ECO:0000256" key="1">
    <source>
        <dbReference type="ARBA" id="ARBA00004496"/>
    </source>
</evidence>
<evidence type="ECO:0000256" key="8">
    <source>
        <dbReference type="ARBA" id="ARBA00023125"/>
    </source>
</evidence>
<evidence type="ECO:0000256" key="2">
    <source>
        <dbReference type="ARBA" id="ARBA00022490"/>
    </source>
</evidence>
<evidence type="ECO:0000256" key="9">
    <source>
        <dbReference type="ARBA" id="ARBA00023204"/>
    </source>
</evidence>
<keyword evidence="4 13" id="KW-0227">DNA damage</keyword>
<dbReference type="SMART" id="SM00982">
    <property type="entry name" value="TRCF"/>
    <property type="match status" value="1"/>
</dbReference>
<sequence>MKTFIEGIKQFDANKEISDIYKNKSGIITITGCLDASKPHLAYVLDKEKRHKLIVLSEEQKAKEFYENYKFFDDDAVYYPAKDVLFYQSDIRGNQLAAERINALKQIRNCEKCTLITTYDALMNTVASRKMMLDTVMILRPEDEILLDDFVKKLIQLGYEKNYQVEIRGQFALRGGILDIYPLTEMNPIRIEMWGDEIDTIRSFDLQSQRSIENLDKVEIFPATEIVLDKEELDNGIKLIQKDAAKQVEKLRKQMRTEEAFRLKSHIDEIIEEWDNQINLNAIEAYLSYFCNDKISLLDYFDKDDTVIIFDELHRCIERGKQSEQEFSQSMENRLTKGYILPRQIEELFSYKELNAKLNKYKLISLAMLDNKTYGFDFLDEYNIKCKSISSYNKSFELLMKELIKFKEKKYKIVLLSPSRTRAKRLANDLQDNGINCFYSEDKDKILKNGELMVTNGSIHNGFEYTDFKFVVITETDIFGKKGKRKKKKRVYEGENIQSFSDLHIGDYVVHENHGLGIYRGIEKIEVDQKVKDYIKIEYAGNGNLYILATQLEMIQKYAGKDSRKPKLNKLGGQEWNKTKSRVKKSVKVIAEDLVKLYAKRSKEAGFAYGEDTIWQKEFEELFPYEETTDQELAIEATKKDMESTKIMDRLICGDVGYGKTEIAIRAAFKAVQEGKQVAYLVPTTILAQQHYNNFVQRMREFPINIASLSRFRSKKEQDKTIEGLQSGLVDIVIGTHRILSKDVKFKDLGLLIIDEEQRFGVAHKEKIKQMKENVDVLTLTATPIPRTLHMSLIGIRDMSVLEEPPVDRIPIQTYVTEYDEEMVREAINRELARGGQVYYVYNQVKDIDEVADRLQQLLPDANIAFAHGKMRVTELENIMYDFINGDIDVLVSTTIIETGLDIANVNTMIIESAENLGLSQLYQLRGRVGRSNRTSYAFLMYKKNKMLKEVAEKRLAAMKEYSDLGSGFKIAMRDLEIRGAGNLLGEQQSGHMEAIGYDLYCKLLNEAVKEAKGEKVEESFETSVDIEENAFIPDTYIVNEFQKLEIYKRIASILSEEEADEILEELIDRFGEPPVVVQNLLKIARLKILAHKLYIVEIIQRNNEIKLKMYEKAKINPANIPRIIELYKNKMRFISEPKCVYFEYITPKEKNSTPLRRRPNALSRGVPRNVSKNIEKKSTQSTIEVLEKLLNDMVKILLDS</sequence>
<evidence type="ECO:0000256" key="5">
    <source>
        <dbReference type="ARBA" id="ARBA00022801"/>
    </source>
</evidence>
<dbReference type="EC" id="3.6.4.-" evidence="13"/>
<comment type="function">
    <text evidence="13">Couples transcription and DNA repair by recognizing RNA polymerase (RNAP) stalled at DNA lesions. Mediates ATP-dependent release of RNAP and its truncated transcript from the DNA, and recruitment of nucleotide excision repair machinery to the damaged site.</text>
</comment>
<keyword evidence="7 13" id="KW-0067">ATP-binding</keyword>
<dbReference type="InterPro" id="IPR003711">
    <property type="entry name" value="CarD-like/TRCF_RID"/>
</dbReference>
<dbReference type="HAMAP" id="MF_00969">
    <property type="entry name" value="TRCF"/>
    <property type="match status" value="1"/>
</dbReference>
<evidence type="ECO:0000256" key="11">
    <source>
        <dbReference type="ARBA" id="ARBA00061399"/>
    </source>
</evidence>
<evidence type="ECO:0000259" key="14">
    <source>
        <dbReference type="PROSITE" id="PS51192"/>
    </source>
</evidence>
<dbReference type="Pfam" id="PF02559">
    <property type="entry name" value="CarD_TRCF_RID"/>
    <property type="match status" value="1"/>
</dbReference>
<comment type="similarity">
    <text evidence="10 13">In the N-terminal section; belongs to the UvrB family.</text>
</comment>
<dbReference type="SMART" id="SM00490">
    <property type="entry name" value="HELICc"/>
    <property type="match status" value="1"/>
</dbReference>
<comment type="subcellular location">
    <subcellularLocation>
        <location evidence="1 13">Cytoplasm</location>
    </subcellularLocation>
</comment>
<organism evidence="16 17">
    <name type="scientific">Lachnobacterium bovis DSM 14045</name>
    <dbReference type="NCBI Taxonomy" id="1122142"/>
    <lineage>
        <taxon>Bacteria</taxon>
        <taxon>Bacillati</taxon>
        <taxon>Bacillota</taxon>
        <taxon>Clostridia</taxon>
        <taxon>Lachnospirales</taxon>
        <taxon>Lachnospiraceae</taxon>
        <taxon>Lachnobacterium</taxon>
    </lineage>
</organism>
<dbReference type="STRING" id="1122142.SAMN02910414_01203"/>
<dbReference type="InterPro" id="IPR004576">
    <property type="entry name" value="Mfd"/>
</dbReference>
<keyword evidence="17" id="KW-1185">Reference proteome</keyword>
<dbReference type="Gene3D" id="2.40.10.170">
    <property type="match status" value="1"/>
</dbReference>
<dbReference type="SMART" id="SM00487">
    <property type="entry name" value="DEXDc"/>
    <property type="match status" value="1"/>
</dbReference>
<gene>
    <name evidence="13" type="primary">mfd</name>
    <name evidence="16" type="ORF">SAMN02910414_01203</name>
</gene>
<dbReference type="Pfam" id="PF00270">
    <property type="entry name" value="DEAD"/>
    <property type="match status" value="1"/>
</dbReference>
<dbReference type="PROSITE" id="PS51192">
    <property type="entry name" value="HELICASE_ATP_BIND_1"/>
    <property type="match status" value="1"/>
</dbReference>
<reference evidence="16 17" key="1">
    <citation type="submission" date="2016-10" db="EMBL/GenBank/DDBJ databases">
        <authorList>
            <person name="de Groot N.N."/>
        </authorList>
    </citation>
    <scope>NUCLEOTIDE SEQUENCE [LARGE SCALE GENOMIC DNA]</scope>
    <source>
        <strain evidence="16 17">DSM 14045</strain>
    </source>
</reference>
<proteinExistence type="inferred from homology"/>
<evidence type="ECO:0000259" key="15">
    <source>
        <dbReference type="PROSITE" id="PS51194"/>
    </source>
</evidence>
<dbReference type="InterPro" id="IPR027417">
    <property type="entry name" value="P-loop_NTPase"/>
</dbReference>
<dbReference type="SUPFAM" id="SSF143517">
    <property type="entry name" value="TRCF domain-like"/>
    <property type="match status" value="1"/>
</dbReference>
<evidence type="ECO:0000256" key="4">
    <source>
        <dbReference type="ARBA" id="ARBA00022763"/>
    </source>
</evidence>
<dbReference type="NCBIfam" id="TIGR00580">
    <property type="entry name" value="mfd"/>
    <property type="match status" value="1"/>
</dbReference>
<dbReference type="InterPro" id="IPR047112">
    <property type="entry name" value="RecG/Mfd"/>
</dbReference>
<dbReference type="Pfam" id="PF03461">
    <property type="entry name" value="TRCF"/>
    <property type="match status" value="1"/>
</dbReference>
<dbReference type="GO" id="GO:0006355">
    <property type="term" value="P:regulation of DNA-templated transcription"/>
    <property type="evidence" value="ECO:0007669"/>
    <property type="project" value="UniProtKB-UniRule"/>
</dbReference>
<feature type="domain" description="Helicase C-terminal" evidence="15">
    <location>
        <begin position="811"/>
        <end position="977"/>
    </location>
</feature>
<dbReference type="Proteomes" id="UP000183918">
    <property type="component" value="Unassembled WGS sequence"/>
</dbReference>
<evidence type="ECO:0000313" key="17">
    <source>
        <dbReference type="Proteomes" id="UP000183918"/>
    </source>
</evidence>
<dbReference type="InterPro" id="IPR011545">
    <property type="entry name" value="DEAD/DEAH_box_helicase_dom"/>
</dbReference>
<evidence type="ECO:0000256" key="3">
    <source>
        <dbReference type="ARBA" id="ARBA00022741"/>
    </source>
</evidence>
<dbReference type="SMART" id="SM01058">
    <property type="entry name" value="CarD_TRCF"/>
    <property type="match status" value="1"/>
</dbReference>
<evidence type="ECO:0000256" key="13">
    <source>
        <dbReference type="HAMAP-Rule" id="MF_00969"/>
    </source>
</evidence>
<evidence type="ECO:0000256" key="12">
    <source>
        <dbReference type="ARBA" id="ARBA00070128"/>
    </source>
</evidence>
<dbReference type="Gene3D" id="3.90.1150.50">
    <property type="entry name" value="Transcription-repair-coupling factor, D7 domain"/>
    <property type="match status" value="1"/>
</dbReference>
<keyword evidence="5 13" id="KW-0378">Hydrolase</keyword>
<evidence type="ECO:0000256" key="6">
    <source>
        <dbReference type="ARBA" id="ARBA00022806"/>
    </source>
</evidence>
<protein>
    <recommendedName>
        <fullName evidence="12 13">Transcription-repair-coupling factor</fullName>
        <shortName evidence="13">TRCF</shortName>
        <ecNumber evidence="13">3.6.4.-</ecNumber>
    </recommendedName>
</protein>
<evidence type="ECO:0000256" key="7">
    <source>
        <dbReference type="ARBA" id="ARBA00022840"/>
    </source>
</evidence>
<dbReference type="RefSeq" id="WP_074717062.1">
    <property type="nucleotide sequence ID" value="NZ_FNPG01000012.1"/>
</dbReference>
<dbReference type="AlphaFoldDB" id="A0A1H3ILC3"/>
<dbReference type="GO" id="GO:0000716">
    <property type="term" value="P:transcription-coupled nucleotide-excision repair, DNA damage recognition"/>
    <property type="evidence" value="ECO:0007669"/>
    <property type="project" value="UniProtKB-UniRule"/>
</dbReference>
<dbReference type="Gene3D" id="3.40.50.300">
    <property type="entry name" value="P-loop containing nucleotide triphosphate hydrolases"/>
    <property type="match status" value="2"/>
</dbReference>
<dbReference type="SUPFAM" id="SSF52540">
    <property type="entry name" value="P-loop containing nucleoside triphosphate hydrolases"/>
    <property type="match status" value="3"/>
</dbReference>
<dbReference type="PROSITE" id="PS51194">
    <property type="entry name" value="HELICASE_CTER"/>
    <property type="match status" value="1"/>
</dbReference>
<comment type="similarity">
    <text evidence="11 13">In the C-terminal section; belongs to the helicase family. RecG subfamily.</text>
</comment>
<dbReference type="CDD" id="cd17991">
    <property type="entry name" value="DEXHc_TRCF"/>
    <property type="match status" value="1"/>
</dbReference>
<dbReference type="EMBL" id="FNPG01000012">
    <property type="protein sequence ID" value="SDY28500.1"/>
    <property type="molecule type" value="Genomic_DNA"/>
</dbReference>
<dbReference type="FunFam" id="3.40.50.300:FF:000546">
    <property type="entry name" value="Transcription-repair-coupling factor"/>
    <property type="match status" value="1"/>
</dbReference>
<accession>A0A1H3ILC3</accession>